<name>E9G854_DAPPU</name>
<dbReference type="InParanoid" id="E9G854"/>
<organism evidence="1 2">
    <name type="scientific">Daphnia pulex</name>
    <name type="common">Water flea</name>
    <dbReference type="NCBI Taxonomy" id="6669"/>
    <lineage>
        <taxon>Eukaryota</taxon>
        <taxon>Metazoa</taxon>
        <taxon>Ecdysozoa</taxon>
        <taxon>Arthropoda</taxon>
        <taxon>Crustacea</taxon>
        <taxon>Branchiopoda</taxon>
        <taxon>Diplostraca</taxon>
        <taxon>Cladocera</taxon>
        <taxon>Anomopoda</taxon>
        <taxon>Daphniidae</taxon>
        <taxon>Daphnia</taxon>
    </lineage>
</organism>
<dbReference type="HOGENOM" id="CLU_2212529_0_0_1"/>
<gene>
    <name evidence="1" type="ORF">DAPPUDRAFT_239027</name>
</gene>
<evidence type="ECO:0000313" key="1">
    <source>
        <dbReference type="EMBL" id="EFX83916.1"/>
    </source>
</evidence>
<proteinExistence type="predicted"/>
<sequence length="107" mass="12507">MSSWFTHVGVFTRIAFCCYFAWWIQLFSWDVALVDAWPYFRGIKWVNNQLESILPPTHILDLPATTAPPRTNCESPRDFVNVCQQHLQYREEQNGLSSVERTITKGQ</sequence>
<reference evidence="1 2" key="1">
    <citation type="journal article" date="2011" name="Science">
        <title>The ecoresponsive genome of Daphnia pulex.</title>
        <authorList>
            <person name="Colbourne J.K."/>
            <person name="Pfrender M.E."/>
            <person name="Gilbert D."/>
            <person name="Thomas W.K."/>
            <person name="Tucker A."/>
            <person name="Oakley T.H."/>
            <person name="Tokishita S."/>
            <person name="Aerts A."/>
            <person name="Arnold G.J."/>
            <person name="Basu M.K."/>
            <person name="Bauer D.J."/>
            <person name="Caceres C.E."/>
            <person name="Carmel L."/>
            <person name="Casola C."/>
            <person name="Choi J.H."/>
            <person name="Detter J.C."/>
            <person name="Dong Q."/>
            <person name="Dusheyko S."/>
            <person name="Eads B.D."/>
            <person name="Frohlich T."/>
            <person name="Geiler-Samerotte K.A."/>
            <person name="Gerlach D."/>
            <person name="Hatcher P."/>
            <person name="Jogdeo S."/>
            <person name="Krijgsveld J."/>
            <person name="Kriventseva E.V."/>
            <person name="Kultz D."/>
            <person name="Laforsch C."/>
            <person name="Lindquist E."/>
            <person name="Lopez J."/>
            <person name="Manak J.R."/>
            <person name="Muller J."/>
            <person name="Pangilinan J."/>
            <person name="Patwardhan R.P."/>
            <person name="Pitluck S."/>
            <person name="Pritham E.J."/>
            <person name="Rechtsteiner A."/>
            <person name="Rho M."/>
            <person name="Rogozin I.B."/>
            <person name="Sakarya O."/>
            <person name="Salamov A."/>
            <person name="Schaack S."/>
            <person name="Shapiro H."/>
            <person name="Shiga Y."/>
            <person name="Skalitzky C."/>
            <person name="Smith Z."/>
            <person name="Souvorov A."/>
            <person name="Sung W."/>
            <person name="Tang Z."/>
            <person name="Tsuchiya D."/>
            <person name="Tu H."/>
            <person name="Vos H."/>
            <person name="Wang M."/>
            <person name="Wolf Y.I."/>
            <person name="Yamagata H."/>
            <person name="Yamada T."/>
            <person name="Ye Y."/>
            <person name="Shaw J.R."/>
            <person name="Andrews J."/>
            <person name="Crease T.J."/>
            <person name="Tang H."/>
            <person name="Lucas S.M."/>
            <person name="Robertson H.M."/>
            <person name="Bork P."/>
            <person name="Koonin E.V."/>
            <person name="Zdobnov E.M."/>
            <person name="Grigoriev I.V."/>
            <person name="Lynch M."/>
            <person name="Boore J.L."/>
        </authorList>
    </citation>
    <scope>NUCLEOTIDE SEQUENCE [LARGE SCALE GENOMIC DNA]</scope>
</reference>
<protein>
    <submittedName>
        <fullName evidence="1">Uncharacterized protein</fullName>
    </submittedName>
</protein>
<accession>E9G854</accession>
<dbReference type="KEGG" id="dpx:DAPPUDRAFT_239027"/>
<dbReference type="AlphaFoldDB" id="E9G854"/>
<dbReference type="EMBL" id="GL732535">
    <property type="protein sequence ID" value="EFX83916.1"/>
    <property type="molecule type" value="Genomic_DNA"/>
</dbReference>
<evidence type="ECO:0000313" key="2">
    <source>
        <dbReference type="Proteomes" id="UP000000305"/>
    </source>
</evidence>
<dbReference type="Proteomes" id="UP000000305">
    <property type="component" value="Unassembled WGS sequence"/>
</dbReference>
<keyword evidence="2" id="KW-1185">Reference proteome</keyword>